<organism evidence="2 3">
    <name type="scientific">Modestobacter roseus</name>
    <dbReference type="NCBI Taxonomy" id="1181884"/>
    <lineage>
        <taxon>Bacteria</taxon>
        <taxon>Bacillati</taxon>
        <taxon>Actinomycetota</taxon>
        <taxon>Actinomycetes</taxon>
        <taxon>Geodermatophilales</taxon>
        <taxon>Geodermatophilaceae</taxon>
        <taxon>Modestobacter</taxon>
    </lineage>
</organism>
<evidence type="ECO:0000313" key="2">
    <source>
        <dbReference type="EMBL" id="TWH72526.1"/>
    </source>
</evidence>
<keyword evidence="1" id="KW-1133">Transmembrane helix</keyword>
<dbReference type="Proteomes" id="UP000321490">
    <property type="component" value="Unassembled WGS sequence"/>
</dbReference>
<feature type="transmembrane region" description="Helical" evidence="1">
    <location>
        <begin position="53"/>
        <end position="70"/>
    </location>
</feature>
<evidence type="ECO:0000313" key="3">
    <source>
        <dbReference type="Proteomes" id="UP000321490"/>
    </source>
</evidence>
<proteinExistence type="predicted"/>
<sequence>MSGPPAARDVAAVDRDEDEVRRSARRRLATEDAAALAFGVVYAAVLLTMEVDPALACAVVGLGVLIRLGNRRWGDRSARHARARVDLSLRRGRPLGWARAGEVTRCARQRQQRIGRRRFGAAAGLLTMGAVVVVSAASDRLPATLSVLACLLAAQLTGDLVSWEREVREARRWLADPPA</sequence>
<dbReference type="RefSeq" id="WP_153360753.1">
    <property type="nucleotide sequence ID" value="NZ_JABGDC010000092.1"/>
</dbReference>
<dbReference type="EMBL" id="VLKF01000001">
    <property type="protein sequence ID" value="TWH72526.1"/>
    <property type="molecule type" value="Genomic_DNA"/>
</dbReference>
<evidence type="ECO:0000256" key="1">
    <source>
        <dbReference type="SAM" id="Phobius"/>
    </source>
</evidence>
<feature type="transmembrane region" description="Helical" evidence="1">
    <location>
        <begin position="119"/>
        <end position="137"/>
    </location>
</feature>
<dbReference type="AlphaFoldDB" id="A0A562INV3"/>
<keyword evidence="1" id="KW-0472">Membrane</keyword>
<protein>
    <submittedName>
        <fullName evidence="2">Uncharacterized protein</fullName>
    </submittedName>
</protein>
<name>A0A562INV3_9ACTN</name>
<keyword evidence="1" id="KW-0812">Transmembrane</keyword>
<reference evidence="2 3" key="1">
    <citation type="submission" date="2019-07" db="EMBL/GenBank/DDBJ databases">
        <title>R&amp;d 2014.</title>
        <authorList>
            <person name="Klenk H.-P."/>
        </authorList>
    </citation>
    <scope>NUCLEOTIDE SEQUENCE [LARGE SCALE GENOMIC DNA]</scope>
    <source>
        <strain evidence="2 3">DSM 45764</strain>
    </source>
</reference>
<feature type="transmembrane region" description="Helical" evidence="1">
    <location>
        <begin position="143"/>
        <end position="163"/>
    </location>
</feature>
<comment type="caution">
    <text evidence="2">The sequence shown here is derived from an EMBL/GenBank/DDBJ whole genome shotgun (WGS) entry which is preliminary data.</text>
</comment>
<gene>
    <name evidence="2" type="ORF">JD78_01042</name>
</gene>
<keyword evidence="3" id="KW-1185">Reference proteome</keyword>
<accession>A0A562INV3</accession>